<gene>
    <name evidence="5" type="ORF">EPD83_016710</name>
</gene>
<dbReference type="Proteomes" id="UP000287866">
    <property type="component" value="Unassembled WGS sequence"/>
</dbReference>
<dbReference type="EMBL" id="SAYU02000070">
    <property type="protein sequence ID" value="NHA69687.1"/>
    <property type="molecule type" value="Genomic_DNA"/>
</dbReference>
<dbReference type="RefSeq" id="WP_165566893.1">
    <property type="nucleotide sequence ID" value="NZ_SAYU02000070.1"/>
</dbReference>
<comment type="similarity">
    <text evidence="1 4">Belongs to the short-chain dehydrogenases/reductases (SDR) family.</text>
</comment>
<dbReference type="PROSITE" id="PS00061">
    <property type="entry name" value="ADH_SHORT"/>
    <property type="match status" value="1"/>
</dbReference>
<comment type="caution">
    <text evidence="5">The sequence shown here is derived from an EMBL/GenBank/DDBJ whole genome shotgun (WGS) entry which is preliminary data.</text>
</comment>
<dbReference type="InterPro" id="IPR020904">
    <property type="entry name" value="Sc_DH/Rdtase_CS"/>
</dbReference>
<dbReference type="PRINTS" id="PR00081">
    <property type="entry name" value="GDHRDH"/>
</dbReference>
<dbReference type="GO" id="GO:0016491">
    <property type="term" value="F:oxidoreductase activity"/>
    <property type="evidence" value="ECO:0007669"/>
    <property type="project" value="UniProtKB-KW"/>
</dbReference>
<evidence type="ECO:0000313" key="6">
    <source>
        <dbReference type="Proteomes" id="UP000287866"/>
    </source>
</evidence>
<name>A0A8T6R6T3_9MICO</name>
<dbReference type="PANTHER" id="PTHR43490:SF99">
    <property type="entry name" value="SHORT-CHAIN DEHYDROGENASE_REDUCTASE"/>
    <property type="match status" value="1"/>
</dbReference>
<keyword evidence="3" id="KW-0560">Oxidoreductase</keyword>
<keyword evidence="2" id="KW-0521">NADP</keyword>
<proteinExistence type="inferred from homology"/>
<dbReference type="InterPro" id="IPR036291">
    <property type="entry name" value="NAD(P)-bd_dom_sf"/>
</dbReference>
<keyword evidence="6" id="KW-1185">Reference proteome</keyword>
<evidence type="ECO:0000256" key="4">
    <source>
        <dbReference type="RuleBase" id="RU000363"/>
    </source>
</evidence>
<evidence type="ECO:0000256" key="2">
    <source>
        <dbReference type="ARBA" id="ARBA00022857"/>
    </source>
</evidence>
<dbReference type="SUPFAM" id="SSF51735">
    <property type="entry name" value="NAD(P)-binding Rossmann-fold domains"/>
    <property type="match status" value="1"/>
</dbReference>
<dbReference type="PANTHER" id="PTHR43490">
    <property type="entry name" value="(+)-NEOMENTHOL DEHYDROGENASE"/>
    <property type="match status" value="1"/>
</dbReference>
<evidence type="ECO:0000313" key="5">
    <source>
        <dbReference type="EMBL" id="NHA69687.1"/>
    </source>
</evidence>
<dbReference type="InterPro" id="IPR002347">
    <property type="entry name" value="SDR_fam"/>
</dbReference>
<reference evidence="5" key="1">
    <citation type="submission" date="2020-03" db="EMBL/GenBank/DDBJ databases">
        <title>Phycicoccus flavus sp. nov., a novel endophytic actinobacterium isolated from branch of Kandelia candel.</title>
        <authorList>
            <person name="Tuo L."/>
        </authorList>
    </citation>
    <scope>NUCLEOTIDE SEQUENCE</scope>
    <source>
        <strain evidence="5">CMS6Z-2</strain>
    </source>
</reference>
<protein>
    <submittedName>
        <fullName evidence="5">SDR family NAD(P)-dependent oxidoreductase</fullName>
    </submittedName>
</protein>
<sequence length="237" mass="24106">MENPTALVTGASRGIGAEVARRLAEHGLRVVVTARDADRAVEVARALPGSGHEGHALDVTVPDTVNAVVDALDRGGLDVLVNNAAAYVDWAETGLSADLDAARRVMETNLFGPWLVAQAAVPLLRRSAHPRLVNVSSGGGSHGDEAFGLTTRSGAAASYGISKAALLALTSTLAAELADSAVLVNAVCPGLTATFEGAEQMGARPVAEGAAGIVWAATLPDDGPSGGFFRDGLPLPW</sequence>
<organism evidence="5 6">
    <name type="scientific">Phycicoccus flavus</name>
    <dbReference type="NCBI Taxonomy" id="2502783"/>
    <lineage>
        <taxon>Bacteria</taxon>
        <taxon>Bacillati</taxon>
        <taxon>Actinomycetota</taxon>
        <taxon>Actinomycetes</taxon>
        <taxon>Micrococcales</taxon>
        <taxon>Intrasporangiaceae</taxon>
        <taxon>Phycicoccus</taxon>
    </lineage>
</organism>
<dbReference type="PRINTS" id="PR00080">
    <property type="entry name" value="SDRFAMILY"/>
</dbReference>
<dbReference type="Pfam" id="PF00106">
    <property type="entry name" value="adh_short"/>
    <property type="match status" value="1"/>
</dbReference>
<evidence type="ECO:0000256" key="1">
    <source>
        <dbReference type="ARBA" id="ARBA00006484"/>
    </source>
</evidence>
<dbReference type="Gene3D" id="3.40.50.720">
    <property type="entry name" value="NAD(P)-binding Rossmann-like Domain"/>
    <property type="match status" value="1"/>
</dbReference>
<accession>A0A8T6R6T3</accession>
<dbReference type="AlphaFoldDB" id="A0A8T6R6T3"/>
<evidence type="ECO:0000256" key="3">
    <source>
        <dbReference type="ARBA" id="ARBA00023002"/>
    </source>
</evidence>